<evidence type="ECO:0000256" key="4">
    <source>
        <dbReference type="ARBA" id="ARBA00022917"/>
    </source>
</evidence>
<dbReference type="KEGG" id="ise:JBKA6_1002"/>
<dbReference type="CDD" id="cd08704">
    <property type="entry name" value="Met_tRNA_FMT_C"/>
    <property type="match status" value="1"/>
</dbReference>
<keyword evidence="9" id="KW-1185">Reference proteome</keyword>
<accession>A0A1J1DYM8</accession>
<dbReference type="CDD" id="cd08646">
    <property type="entry name" value="FMT_core_Met-tRNA-FMT_N"/>
    <property type="match status" value="1"/>
</dbReference>
<dbReference type="EMBL" id="AP014564">
    <property type="protein sequence ID" value="BAV95015.1"/>
    <property type="molecule type" value="Genomic_DNA"/>
</dbReference>
<dbReference type="InterPro" id="IPR002376">
    <property type="entry name" value="Formyl_transf_N"/>
</dbReference>
<dbReference type="InterPro" id="IPR036477">
    <property type="entry name" value="Formyl_transf_N_sf"/>
</dbReference>
<organism evidence="8 9">
    <name type="scientific">Ichthyobacterium seriolicida</name>
    <dbReference type="NCBI Taxonomy" id="242600"/>
    <lineage>
        <taxon>Bacteria</taxon>
        <taxon>Pseudomonadati</taxon>
        <taxon>Bacteroidota</taxon>
        <taxon>Flavobacteriia</taxon>
        <taxon>Flavobacteriales</taxon>
        <taxon>Ichthyobacteriaceae</taxon>
        <taxon>Ichthyobacterium</taxon>
    </lineage>
</organism>
<evidence type="ECO:0000259" key="7">
    <source>
        <dbReference type="Pfam" id="PF02911"/>
    </source>
</evidence>
<dbReference type="PANTHER" id="PTHR11138">
    <property type="entry name" value="METHIONYL-TRNA FORMYLTRANSFERASE"/>
    <property type="match status" value="1"/>
</dbReference>
<keyword evidence="3 5" id="KW-0808">Transferase</keyword>
<dbReference type="InterPro" id="IPR005794">
    <property type="entry name" value="Fmt"/>
</dbReference>
<gene>
    <name evidence="5" type="primary">fmt</name>
    <name evidence="8" type="ORF">JBKA6_1002</name>
</gene>
<evidence type="ECO:0000256" key="1">
    <source>
        <dbReference type="ARBA" id="ARBA00010699"/>
    </source>
</evidence>
<dbReference type="SUPFAM" id="SSF53328">
    <property type="entry name" value="Formyltransferase"/>
    <property type="match status" value="1"/>
</dbReference>
<reference evidence="8 9" key="1">
    <citation type="submission" date="2014-03" db="EMBL/GenBank/DDBJ databases">
        <title>complete genome sequence of Flavobacteriaceae bacterium JBKA-6.</title>
        <authorList>
            <person name="Takano T."/>
            <person name="Nakamura Y."/>
            <person name="Takuma S."/>
            <person name="Yasuike M."/>
            <person name="Matsuyama T."/>
            <person name="Sakai T."/>
            <person name="Fujiwara A."/>
            <person name="Kimoto K."/>
            <person name="Fukuda Y."/>
            <person name="Kondo H."/>
            <person name="Hirono I."/>
            <person name="Nakayasu C."/>
        </authorList>
    </citation>
    <scope>NUCLEOTIDE SEQUENCE [LARGE SCALE GENOMIC DNA]</scope>
    <source>
        <strain evidence="8 9">JBKA-6</strain>
    </source>
</reference>
<dbReference type="Pfam" id="PF02911">
    <property type="entry name" value="Formyl_trans_C"/>
    <property type="match status" value="1"/>
</dbReference>
<dbReference type="InterPro" id="IPR044135">
    <property type="entry name" value="Met-tRNA-FMT_C"/>
</dbReference>
<evidence type="ECO:0000313" key="8">
    <source>
        <dbReference type="EMBL" id="BAV95015.1"/>
    </source>
</evidence>
<dbReference type="SUPFAM" id="SSF50486">
    <property type="entry name" value="FMT C-terminal domain-like"/>
    <property type="match status" value="1"/>
</dbReference>
<comment type="catalytic activity">
    <reaction evidence="5">
        <text>L-methionyl-tRNA(fMet) + (6R)-10-formyltetrahydrofolate = N-formyl-L-methionyl-tRNA(fMet) + (6S)-5,6,7,8-tetrahydrofolate + H(+)</text>
        <dbReference type="Rhea" id="RHEA:24380"/>
        <dbReference type="Rhea" id="RHEA-COMP:9952"/>
        <dbReference type="Rhea" id="RHEA-COMP:9953"/>
        <dbReference type="ChEBI" id="CHEBI:15378"/>
        <dbReference type="ChEBI" id="CHEBI:57453"/>
        <dbReference type="ChEBI" id="CHEBI:78530"/>
        <dbReference type="ChEBI" id="CHEBI:78844"/>
        <dbReference type="ChEBI" id="CHEBI:195366"/>
        <dbReference type="EC" id="2.1.2.9"/>
    </reaction>
</comment>
<dbReference type="Pfam" id="PF00551">
    <property type="entry name" value="Formyl_trans_N"/>
    <property type="match status" value="1"/>
</dbReference>
<dbReference type="GO" id="GO:0005829">
    <property type="term" value="C:cytosol"/>
    <property type="evidence" value="ECO:0007669"/>
    <property type="project" value="TreeGrafter"/>
</dbReference>
<feature type="binding site" evidence="5">
    <location>
        <begin position="108"/>
        <end position="111"/>
    </location>
    <ligand>
        <name>(6S)-5,6,7,8-tetrahydrofolate</name>
        <dbReference type="ChEBI" id="CHEBI:57453"/>
    </ligand>
</feature>
<dbReference type="HAMAP" id="MF_00182">
    <property type="entry name" value="Formyl_trans"/>
    <property type="match status" value="1"/>
</dbReference>
<evidence type="ECO:0000313" key="9">
    <source>
        <dbReference type="Proteomes" id="UP000243197"/>
    </source>
</evidence>
<comment type="function">
    <text evidence="5">Attaches a formyl group to the free amino group of methionyl-tRNA(fMet). The formyl group appears to play a dual role in the initiator identity of N-formylmethionyl-tRNA by promoting its recognition by IF2 and preventing the misappropriation of this tRNA by the elongation apparatus.</text>
</comment>
<keyword evidence="4 5" id="KW-0648">Protein biosynthesis</keyword>
<dbReference type="Proteomes" id="UP000243197">
    <property type="component" value="Chromosome"/>
</dbReference>
<dbReference type="EC" id="2.1.2.9" evidence="2 5"/>
<dbReference type="GO" id="GO:0004479">
    <property type="term" value="F:methionyl-tRNA formyltransferase activity"/>
    <property type="evidence" value="ECO:0007669"/>
    <property type="project" value="UniProtKB-UniRule"/>
</dbReference>
<evidence type="ECO:0000256" key="2">
    <source>
        <dbReference type="ARBA" id="ARBA00012261"/>
    </source>
</evidence>
<evidence type="ECO:0000256" key="5">
    <source>
        <dbReference type="HAMAP-Rule" id="MF_00182"/>
    </source>
</evidence>
<dbReference type="RefSeq" id="WP_172843107.1">
    <property type="nucleotide sequence ID" value="NZ_AP014564.1"/>
</dbReference>
<evidence type="ECO:0000256" key="3">
    <source>
        <dbReference type="ARBA" id="ARBA00022679"/>
    </source>
</evidence>
<proteinExistence type="inferred from homology"/>
<dbReference type="AlphaFoldDB" id="A0A1J1DYM8"/>
<dbReference type="InterPro" id="IPR005793">
    <property type="entry name" value="Formyl_trans_C"/>
</dbReference>
<dbReference type="PANTHER" id="PTHR11138:SF5">
    <property type="entry name" value="METHIONYL-TRNA FORMYLTRANSFERASE, MITOCHONDRIAL"/>
    <property type="match status" value="1"/>
</dbReference>
<sequence>MKIVFMGTTGFAVESLNSILNSGHEVVGVITSTDKPKGRGRKLFQSEVKKCAIENNLNILQPSNLKDEEFIKELKSLEAELFIVVAFRMLPKVVWEIPKKGTFNLHASLLPNYRGAAPINWAIINGETTTGVTTFFIDEEIDTGKMILQEKMTIEDSDTAGTLCQKLMVLGAELVLKTIDAIAKDNYTLQVQQNHKSLRMANKIFTDTCKIDWDMPLKDIYNKIRGLSPHPVAWAILHNKQEVKKVKFLFVKPVFETHSEKIGLVFIQNKKLLISVKDGFLEAKTIQLENRKALDIVDLLNGFSFEQGAYFS</sequence>
<dbReference type="Gene3D" id="3.40.50.12230">
    <property type="match status" value="1"/>
</dbReference>
<evidence type="ECO:0000259" key="6">
    <source>
        <dbReference type="Pfam" id="PF00551"/>
    </source>
</evidence>
<name>A0A1J1DYM8_9FLAO</name>
<comment type="similarity">
    <text evidence="1 5">Belongs to the Fmt family.</text>
</comment>
<feature type="domain" description="Formyl transferase N-terminal" evidence="6">
    <location>
        <begin position="1"/>
        <end position="176"/>
    </location>
</feature>
<dbReference type="NCBIfam" id="TIGR00460">
    <property type="entry name" value="fmt"/>
    <property type="match status" value="1"/>
</dbReference>
<protein>
    <recommendedName>
        <fullName evidence="2 5">Methionyl-tRNA formyltransferase</fullName>
        <ecNumber evidence="2 5">2.1.2.9</ecNumber>
    </recommendedName>
</protein>
<feature type="domain" description="Formyl transferase C-terminal" evidence="7">
    <location>
        <begin position="203"/>
        <end position="303"/>
    </location>
</feature>
<dbReference type="InterPro" id="IPR011034">
    <property type="entry name" value="Formyl_transferase-like_C_sf"/>
</dbReference>
<dbReference type="InterPro" id="IPR041711">
    <property type="entry name" value="Met-tRNA-FMT_N"/>
</dbReference>